<dbReference type="Gene3D" id="3.60.40.10">
    <property type="entry name" value="PPM-type phosphatase domain"/>
    <property type="match status" value="1"/>
</dbReference>
<accession>A0A0A9D6F7</accession>
<comment type="catalytic activity">
    <reaction evidence="5">
        <text>O-phospho-L-threonyl-[protein] + H2O = L-threonyl-[protein] + phosphate</text>
        <dbReference type="Rhea" id="RHEA:47004"/>
        <dbReference type="Rhea" id="RHEA-COMP:11060"/>
        <dbReference type="Rhea" id="RHEA-COMP:11605"/>
        <dbReference type="ChEBI" id="CHEBI:15377"/>
        <dbReference type="ChEBI" id="CHEBI:30013"/>
        <dbReference type="ChEBI" id="CHEBI:43474"/>
        <dbReference type="ChEBI" id="CHEBI:61977"/>
        <dbReference type="EC" id="3.1.3.16"/>
    </reaction>
</comment>
<dbReference type="PROSITE" id="PS51746">
    <property type="entry name" value="PPM_2"/>
    <property type="match status" value="1"/>
</dbReference>
<proteinExistence type="predicted"/>
<comment type="catalytic activity">
    <reaction evidence="4">
        <text>O-phospho-L-seryl-[protein] + H2O = L-seryl-[protein] + phosphate</text>
        <dbReference type="Rhea" id="RHEA:20629"/>
        <dbReference type="Rhea" id="RHEA-COMP:9863"/>
        <dbReference type="Rhea" id="RHEA-COMP:11604"/>
        <dbReference type="ChEBI" id="CHEBI:15377"/>
        <dbReference type="ChEBI" id="CHEBI:29999"/>
        <dbReference type="ChEBI" id="CHEBI:43474"/>
        <dbReference type="ChEBI" id="CHEBI:83421"/>
        <dbReference type="EC" id="3.1.3.16"/>
    </reaction>
</comment>
<evidence type="ECO:0000256" key="5">
    <source>
        <dbReference type="ARBA" id="ARBA00048336"/>
    </source>
</evidence>
<name>A0A0A9D6F7_ARUDO</name>
<evidence type="ECO:0000256" key="1">
    <source>
        <dbReference type="ARBA" id="ARBA00013081"/>
    </source>
</evidence>
<dbReference type="GO" id="GO:0004722">
    <property type="term" value="F:protein serine/threonine phosphatase activity"/>
    <property type="evidence" value="ECO:0007669"/>
    <property type="project" value="UniProtKB-EC"/>
</dbReference>
<dbReference type="InterPro" id="IPR015655">
    <property type="entry name" value="PP2C"/>
</dbReference>
<dbReference type="AlphaFoldDB" id="A0A0A9D6F7"/>
<dbReference type="SUPFAM" id="SSF81606">
    <property type="entry name" value="PP2C-like"/>
    <property type="match status" value="1"/>
</dbReference>
<dbReference type="Pfam" id="PF00481">
    <property type="entry name" value="PP2C"/>
    <property type="match status" value="1"/>
</dbReference>
<sequence length="259" mass="28961">MTADAIGNAFLATEQGFITLVSRLWETKPSLATIGSCCLVGIVHQRTLFVANLGDSRAVLGKVSHDGKIIAEQLSREHNNANQEGVRQELIAQHPDDPGIVVFRHGVWRVKGIIQVSRSIGDAYLKHPQYNMEQFHSKFRVPGPFSRPILSANPSIVSQSLEPSDRFVIFASDGLWEHLSNQEAVEIVQKHQHPEGSARRLIKAAVHEAARKRECRYSEVIKIKKGVRRHYHDDITCIVLFLNHAVQTLSIRCPLDDGS</sequence>
<dbReference type="PANTHER" id="PTHR47992">
    <property type="entry name" value="PROTEIN PHOSPHATASE"/>
    <property type="match status" value="1"/>
</dbReference>
<protein>
    <recommendedName>
        <fullName evidence="1">protein-serine/threonine phosphatase</fullName>
        <ecNumber evidence="1">3.1.3.16</ecNumber>
    </recommendedName>
</protein>
<dbReference type="SMART" id="SM00332">
    <property type="entry name" value="PP2Cc"/>
    <property type="match status" value="1"/>
</dbReference>
<evidence type="ECO:0000259" key="6">
    <source>
        <dbReference type="PROSITE" id="PS51746"/>
    </source>
</evidence>
<evidence type="ECO:0000256" key="3">
    <source>
        <dbReference type="ARBA" id="ARBA00022912"/>
    </source>
</evidence>
<evidence type="ECO:0000313" key="7">
    <source>
        <dbReference type="EMBL" id="JAD82283.1"/>
    </source>
</evidence>
<dbReference type="EMBL" id="GBRH01215612">
    <property type="protein sequence ID" value="JAD82283.1"/>
    <property type="molecule type" value="Transcribed_RNA"/>
</dbReference>
<reference evidence="7" key="1">
    <citation type="submission" date="2014-09" db="EMBL/GenBank/DDBJ databases">
        <authorList>
            <person name="Magalhaes I.L.F."/>
            <person name="Oliveira U."/>
            <person name="Santos F.R."/>
            <person name="Vidigal T.H.D.A."/>
            <person name="Brescovit A.D."/>
            <person name="Santos A.J."/>
        </authorList>
    </citation>
    <scope>NUCLEOTIDE SEQUENCE</scope>
    <source>
        <tissue evidence="7">Shoot tissue taken approximately 20 cm above the soil surface</tissue>
    </source>
</reference>
<dbReference type="InterPro" id="IPR036457">
    <property type="entry name" value="PPM-type-like_dom_sf"/>
</dbReference>
<organism evidence="7">
    <name type="scientific">Arundo donax</name>
    <name type="common">Giant reed</name>
    <name type="synonym">Donax arundinaceus</name>
    <dbReference type="NCBI Taxonomy" id="35708"/>
    <lineage>
        <taxon>Eukaryota</taxon>
        <taxon>Viridiplantae</taxon>
        <taxon>Streptophyta</taxon>
        <taxon>Embryophyta</taxon>
        <taxon>Tracheophyta</taxon>
        <taxon>Spermatophyta</taxon>
        <taxon>Magnoliopsida</taxon>
        <taxon>Liliopsida</taxon>
        <taxon>Poales</taxon>
        <taxon>Poaceae</taxon>
        <taxon>PACMAD clade</taxon>
        <taxon>Arundinoideae</taxon>
        <taxon>Arundineae</taxon>
        <taxon>Arundo</taxon>
    </lineage>
</organism>
<dbReference type="InterPro" id="IPR001932">
    <property type="entry name" value="PPM-type_phosphatase-like_dom"/>
</dbReference>
<evidence type="ECO:0000256" key="2">
    <source>
        <dbReference type="ARBA" id="ARBA00022801"/>
    </source>
</evidence>
<dbReference type="EC" id="3.1.3.16" evidence="1"/>
<evidence type="ECO:0000256" key="4">
    <source>
        <dbReference type="ARBA" id="ARBA00047761"/>
    </source>
</evidence>
<dbReference type="CDD" id="cd00143">
    <property type="entry name" value="PP2Cc"/>
    <property type="match status" value="1"/>
</dbReference>
<keyword evidence="3" id="KW-0904">Protein phosphatase</keyword>
<keyword evidence="2" id="KW-0378">Hydrolase</keyword>
<reference evidence="7" key="2">
    <citation type="journal article" date="2015" name="Data Brief">
        <title>Shoot transcriptome of the giant reed, Arundo donax.</title>
        <authorList>
            <person name="Barrero R.A."/>
            <person name="Guerrero F.D."/>
            <person name="Moolhuijzen P."/>
            <person name="Goolsby J.A."/>
            <person name="Tidwell J."/>
            <person name="Bellgard S.E."/>
            <person name="Bellgard M.I."/>
        </authorList>
    </citation>
    <scope>NUCLEOTIDE SEQUENCE</scope>
    <source>
        <tissue evidence="7">Shoot tissue taken approximately 20 cm above the soil surface</tissue>
    </source>
</reference>
<feature type="domain" description="PPM-type phosphatase" evidence="6">
    <location>
        <begin position="1"/>
        <end position="242"/>
    </location>
</feature>